<dbReference type="InterPro" id="IPR036236">
    <property type="entry name" value="Znf_C2H2_sf"/>
</dbReference>
<comment type="subcellular location">
    <subcellularLocation>
        <location evidence="1">Nucleus</location>
    </subcellularLocation>
</comment>
<dbReference type="SUPFAM" id="SSF57667">
    <property type="entry name" value="beta-beta-alpha zinc fingers"/>
    <property type="match status" value="1"/>
</dbReference>
<accession>A0A8J4XFP9</accession>
<dbReference type="Proteomes" id="UP000727407">
    <property type="component" value="Unassembled WGS sequence"/>
</dbReference>
<evidence type="ECO:0000256" key="4">
    <source>
        <dbReference type="ARBA" id="ARBA00022771"/>
    </source>
</evidence>
<evidence type="ECO:0000313" key="13">
    <source>
        <dbReference type="Proteomes" id="UP000727407"/>
    </source>
</evidence>
<dbReference type="Gene3D" id="3.30.160.60">
    <property type="entry name" value="Classic Zinc Finger"/>
    <property type="match status" value="2"/>
</dbReference>
<evidence type="ECO:0000256" key="5">
    <source>
        <dbReference type="ARBA" id="ARBA00022833"/>
    </source>
</evidence>
<evidence type="ECO:0000256" key="6">
    <source>
        <dbReference type="ARBA" id="ARBA00023015"/>
    </source>
</evidence>
<evidence type="ECO:0000256" key="2">
    <source>
        <dbReference type="ARBA" id="ARBA00022723"/>
    </source>
</evidence>
<comment type="caution">
    <text evidence="12">The sequence shown here is derived from an EMBL/GenBank/DDBJ whole genome shotgun (WGS) entry which is preliminary data.</text>
</comment>
<proteinExistence type="inferred from homology"/>
<evidence type="ECO:0000256" key="9">
    <source>
        <dbReference type="ARBA" id="ARBA00038474"/>
    </source>
</evidence>
<feature type="non-terminal residue" evidence="12">
    <location>
        <position position="1"/>
    </location>
</feature>
<evidence type="ECO:0000313" key="12">
    <source>
        <dbReference type="EMBL" id="KAF5909048.1"/>
    </source>
</evidence>
<dbReference type="InterPro" id="IPR051565">
    <property type="entry name" value="Sal_C2H2-zinc-finger"/>
</dbReference>
<reference evidence="12" key="1">
    <citation type="submission" date="2020-07" db="EMBL/GenBank/DDBJ databases">
        <title>Clarias magur genome sequencing, assembly and annotation.</title>
        <authorList>
            <person name="Kushwaha B."/>
            <person name="Kumar R."/>
            <person name="Das P."/>
            <person name="Joshi C.G."/>
            <person name="Kumar D."/>
            <person name="Nagpure N.S."/>
            <person name="Pandey M."/>
            <person name="Agarwal S."/>
            <person name="Srivastava S."/>
            <person name="Singh M."/>
            <person name="Sahoo L."/>
            <person name="Jayasankar P."/>
            <person name="Meher P.K."/>
            <person name="Koringa P.G."/>
            <person name="Iquebal M.A."/>
            <person name="Das S.P."/>
            <person name="Bit A."/>
            <person name="Patnaik S."/>
            <person name="Patel N."/>
            <person name="Shah T.M."/>
            <person name="Hinsu A."/>
            <person name="Jena J.K."/>
        </authorList>
    </citation>
    <scope>NUCLEOTIDE SEQUENCE</scope>
    <source>
        <strain evidence="12">CIFAMagur01</strain>
        <tissue evidence="12">Testis</tissue>
    </source>
</reference>
<dbReference type="PROSITE" id="PS50157">
    <property type="entry name" value="ZINC_FINGER_C2H2_2"/>
    <property type="match status" value="1"/>
</dbReference>
<dbReference type="GO" id="GO:0000981">
    <property type="term" value="F:DNA-binding transcription factor activity, RNA polymerase II-specific"/>
    <property type="evidence" value="ECO:0007669"/>
    <property type="project" value="TreeGrafter"/>
</dbReference>
<dbReference type="GO" id="GO:0005634">
    <property type="term" value="C:nucleus"/>
    <property type="evidence" value="ECO:0007669"/>
    <property type="project" value="UniProtKB-SubCell"/>
</dbReference>
<keyword evidence="7" id="KW-0804">Transcription</keyword>
<keyword evidence="4 10" id="KW-0863">Zinc-finger</keyword>
<dbReference type="GO" id="GO:0000978">
    <property type="term" value="F:RNA polymerase II cis-regulatory region sequence-specific DNA binding"/>
    <property type="evidence" value="ECO:0007669"/>
    <property type="project" value="TreeGrafter"/>
</dbReference>
<evidence type="ECO:0000259" key="11">
    <source>
        <dbReference type="PROSITE" id="PS50157"/>
    </source>
</evidence>
<evidence type="ECO:0000256" key="8">
    <source>
        <dbReference type="ARBA" id="ARBA00023242"/>
    </source>
</evidence>
<comment type="similarity">
    <text evidence="9">Belongs to the sal C2H2-type zinc-finger protein family.</text>
</comment>
<dbReference type="EMBL" id="QNUK01000008">
    <property type="protein sequence ID" value="KAF5909048.1"/>
    <property type="molecule type" value="Genomic_DNA"/>
</dbReference>
<evidence type="ECO:0000256" key="1">
    <source>
        <dbReference type="ARBA" id="ARBA00004123"/>
    </source>
</evidence>
<sequence>NNQNEQYLYLLDPAHVSWDWVRESDRLFFFLLEVLEGFSQRRDCIIPRTHKLHPQAGFKKSLEGRAATAGVQWQRHHRAAMAAAAADAPHHITTLTPEDEDRRAAPKLFGGPAQVRTEIEKDRETEKEEGGNECLVCGTIFSSQDKLQIHAFSHTGEKPFHCSQPHCHKAFSSKYKLY</sequence>
<feature type="non-terminal residue" evidence="12">
    <location>
        <position position="178"/>
    </location>
</feature>
<evidence type="ECO:0000256" key="3">
    <source>
        <dbReference type="ARBA" id="ARBA00022737"/>
    </source>
</evidence>
<name>A0A8J4XFP9_CLAMG</name>
<keyword evidence="13" id="KW-1185">Reference proteome</keyword>
<dbReference type="InterPro" id="IPR013087">
    <property type="entry name" value="Znf_C2H2_type"/>
</dbReference>
<dbReference type="PROSITE" id="PS00028">
    <property type="entry name" value="ZINC_FINGER_C2H2_1"/>
    <property type="match status" value="1"/>
</dbReference>
<keyword evidence="2" id="KW-0479">Metal-binding</keyword>
<dbReference type="OrthoDB" id="3533395at2759"/>
<dbReference type="GO" id="GO:0008270">
    <property type="term" value="F:zinc ion binding"/>
    <property type="evidence" value="ECO:0007669"/>
    <property type="project" value="UniProtKB-KW"/>
</dbReference>
<keyword evidence="8" id="KW-0539">Nucleus</keyword>
<keyword evidence="5" id="KW-0862">Zinc</keyword>
<dbReference type="PANTHER" id="PTHR23233:SF84">
    <property type="entry name" value="FI23031P1"/>
    <property type="match status" value="1"/>
</dbReference>
<dbReference type="PANTHER" id="PTHR23233">
    <property type="entry name" value="SAL-LIKE PROTEIN"/>
    <property type="match status" value="1"/>
</dbReference>
<keyword evidence="3" id="KW-0677">Repeat</keyword>
<keyword evidence="6" id="KW-0805">Transcription regulation</keyword>
<organism evidence="12 13">
    <name type="scientific">Clarias magur</name>
    <name type="common">Asian catfish</name>
    <name type="synonym">Macropteronotus magur</name>
    <dbReference type="NCBI Taxonomy" id="1594786"/>
    <lineage>
        <taxon>Eukaryota</taxon>
        <taxon>Metazoa</taxon>
        <taxon>Chordata</taxon>
        <taxon>Craniata</taxon>
        <taxon>Vertebrata</taxon>
        <taxon>Euteleostomi</taxon>
        <taxon>Actinopterygii</taxon>
        <taxon>Neopterygii</taxon>
        <taxon>Teleostei</taxon>
        <taxon>Ostariophysi</taxon>
        <taxon>Siluriformes</taxon>
        <taxon>Clariidae</taxon>
        <taxon>Clarias</taxon>
    </lineage>
</organism>
<dbReference type="AlphaFoldDB" id="A0A8J4XFP9"/>
<evidence type="ECO:0000256" key="7">
    <source>
        <dbReference type="ARBA" id="ARBA00023163"/>
    </source>
</evidence>
<gene>
    <name evidence="12" type="primary">plagl2</name>
    <name evidence="12" type="ORF">DAT39_001199</name>
</gene>
<evidence type="ECO:0000256" key="10">
    <source>
        <dbReference type="PROSITE-ProRule" id="PRU00042"/>
    </source>
</evidence>
<protein>
    <submittedName>
        <fullName evidence="12">Zinc finger protein PLAGL2-like</fullName>
    </submittedName>
</protein>
<feature type="domain" description="C2H2-type" evidence="11">
    <location>
        <begin position="132"/>
        <end position="159"/>
    </location>
</feature>